<comment type="subcellular location">
    <subcellularLocation>
        <location evidence="1">Cell projection</location>
        <location evidence="1">Cilium</location>
        <location evidence="1">Flagellum</location>
    </subcellularLocation>
</comment>
<keyword evidence="5" id="KW-0966">Cell projection</keyword>
<feature type="region of interest" description="Disordered" evidence="9">
    <location>
        <begin position="1"/>
        <end position="32"/>
    </location>
</feature>
<evidence type="ECO:0000256" key="7">
    <source>
        <dbReference type="ARBA" id="ARBA00034142"/>
    </source>
</evidence>
<keyword evidence="3 8" id="KW-0175">Coiled coil</keyword>
<dbReference type="Pfam" id="PF13868">
    <property type="entry name" value="TPH"/>
    <property type="match status" value="1"/>
</dbReference>
<dbReference type="Proteomes" id="UP000091820">
    <property type="component" value="Unassembled WGS sequence"/>
</dbReference>
<keyword evidence="2" id="KW-0282">Flagellum</keyword>
<evidence type="ECO:0000256" key="6">
    <source>
        <dbReference type="ARBA" id="ARBA00034116"/>
    </source>
</evidence>
<evidence type="ECO:0000256" key="2">
    <source>
        <dbReference type="ARBA" id="ARBA00022846"/>
    </source>
</evidence>
<dbReference type="VEuPathDB" id="VectorBase:GBRI016291"/>
<keyword evidence="4" id="KW-0969">Cilium</keyword>
<keyword evidence="12" id="KW-1185">Reference proteome</keyword>
<dbReference type="InterPro" id="IPR033253">
    <property type="entry name" value="CFAP45"/>
</dbReference>
<dbReference type="AlphaFoldDB" id="A0A1A9WE82"/>
<evidence type="ECO:0000256" key="9">
    <source>
        <dbReference type="SAM" id="MobiDB-lite"/>
    </source>
</evidence>
<dbReference type="PANTHER" id="PTHR15504">
    <property type="entry name" value="NASOPHARYNGEAL EPITHELIUM SPECIFIC PROTEIN 1"/>
    <property type="match status" value="1"/>
</dbReference>
<evidence type="ECO:0000259" key="10">
    <source>
        <dbReference type="Pfam" id="PF13868"/>
    </source>
</evidence>
<evidence type="ECO:0000256" key="8">
    <source>
        <dbReference type="SAM" id="Coils"/>
    </source>
</evidence>
<dbReference type="GO" id="GO:0031514">
    <property type="term" value="C:motile cilium"/>
    <property type="evidence" value="ECO:0007669"/>
    <property type="project" value="UniProtKB-SubCell"/>
</dbReference>
<name>A0A1A9WE82_9MUSC</name>
<dbReference type="EnsemblMetazoa" id="GBRI016291-RA">
    <property type="protein sequence ID" value="GBRI016291-PA"/>
    <property type="gene ID" value="GBRI016291"/>
</dbReference>
<feature type="coiled-coil region" evidence="8">
    <location>
        <begin position="88"/>
        <end position="125"/>
    </location>
</feature>
<evidence type="ECO:0000313" key="12">
    <source>
        <dbReference type="Proteomes" id="UP000091820"/>
    </source>
</evidence>
<feature type="coiled-coil region" evidence="8">
    <location>
        <begin position="360"/>
        <end position="431"/>
    </location>
</feature>
<accession>A0A1A9WE82</accession>
<evidence type="ECO:0000256" key="3">
    <source>
        <dbReference type="ARBA" id="ARBA00023054"/>
    </source>
</evidence>
<feature type="coiled-coil region" evidence="8">
    <location>
        <begin position="183"/>
        <end position="278"/>
    </location>
</feature>
<sequence length="602" mass="71915">MPCFSACPKRTQKHAQQEESFGRAKTAARSDSDVTFPKYACKKPNQYMKCHNVFYTQTLMPREVRTSLPPKVQLPPKELERLKAASKVVTLEDRLDDLMRKEMEMRRLEEEAERTREHFKKIDDARKKKAEEIALVQKGEEVQDKLQVLEKAFLAKHEQEEEVKKVNRIILDAKCHAVRDAQIQEKSKLFKELRREEIRLEQQVIERAMKSLNAEDDQFDKKQEEKQKYAEEIKKQLLERENQRFLEAERIEKEAKMLREINEAFKRDEQRQQQLAKERRLKFRDELAQVVEMSNVFKRMLCEQERTTEMKIAAYMREKDERFRALAHEKKLQKQEHDRKHQRLFNLAQKALESRSQRDEITYLRQREHLEREYRQKEKEAAMKKRQIEKELSDAREHQLQETKHRQALQIARAEQDFNVLVERLKKEEEEDRKLDLERQRKRNCYRMDIIRQMGDKEMERRRLLDLERSEASAWRERERQRDANIKAVINAKLAAMRDACLPEKIINHKASELERGKVTGAKENSSFYFKKKKEKYDEEDEELALLLSLVAKRRLAIRDDIRPMPMHFSKCGAKRAADTGLSQLGQAQSIGFLAVEIPNIS</sequence>
<proteinExistence type="inferred from homology"/>
<evidence type="ECO:0000313" key="11">
    <source>
        <dbReference type="EnsemblMetazoa" id="GBRI016291-PA"/>
    </source>
</evidence>
<protein>
    <recommendedName>
        <fullName evidence="7">Cilia- and flagella-associated protein 45</fullName>
    </recommendedName>
</protein>
<dbReference type="PANTHER" id="PTHR15504:SF0">
    <property type="entry name" value="CILIA- AND FLAGELLA-ASSOCIATED PROTEIN 45"/>
    <property type="match status" value="1"/>
</dbReference>
<evidence type="ECO:0000256" key="5">
    <source>
        <dbReference type="ARBA" id="ARBA00023273"/>
    </source>
</evidence>
<dbReference type="STRING" id="37001.A0A1A9WE82"/>
<feature type="domain" description="Trichohyalin-plectin-homology" evidence="10">
    <location>
        <begin position="157"/>
        <end position="504"/>
    </location>
</feature>
<dbReference type="InterPro" id="IPR043597">
    <property type="entry name" value="TPH_dom"/>
</dbReference>
<evidence type="ECO:0000256" key="1">
    <source>
        <dbReference type="ARBA" id="ARBA00004230"/>
    </source>
</evidence>
<evidence type="ECO:0000256" key="4">
    <source>
        <dbReference type="ARBA" id="ARBA00023069"/>
    </source>
</evidence>
<comment type="similarity">
    <text evidence="6">Belongs to the CFAP45 family.</text>
</comment>
<reference evidence="12" key="1">
    <citation type="submission" date="2014-03" db="EMBL/GenBank/DDBJ databases">
        <authorList>
            <person name="Aksoy S."/>
            <person name="Warren W."/>
            <person name="Wilson R.K."/>
        </authorList>
    </citation>
    <scope>NUCLEOTIDE SEQUENCE [LARGE SCALE GENOMIC DNA]</scope>
    <source>
        <strain evidence="12">IAEA</strain>
    </source>
</reference>
<reference evidence="11" key="2">
    <citation type="submission" date="2020-05" db="UniProtKB">
        <authorList>
            <consortium name="EnsemblMetazoa"/>
        </authorList>
    </citation>
    <scope>IDENTIFICATION</scope>
    <source>
        <strain evidence="11">IAEA</strain>
    </source>
</reference>
<organism evidence="11 12">
    <name type="scientific">Glossina brevipalpis</name>
    <dbReference type="NCBI Taxonomy" id="37001"/>
    <lineage>
        <taxon>Eukaryota</taxon>
        <taxon>Metazoa</taxon>
        <taxon>Ecdysozoa</taxon>
        <taxon>Arthropoda</taxon>
        <taxon>Hexapoda</taxon>
        <taxon>Insecta</taxon>
        <taxon>Pterygota</taxon>
        <taxon>Neoptera</taxon>
        <taxon>Endopterygota</taxon>
        <taxon>Diptera</taxon>
        <taxon>Brachycera</taxon>
        <taxon>Muscomorpha</taxon>
        <taxon>Hippoboscoidea</taxon>
        <taxon>Glossinidae</taxon>
        <taxon>Glossina</taxon>
    </lineage>
</organism>
<feature type="compositionally biased region" description="Basic and acidic residues" evidence="9">
    <location>
        <begin position="15"/>
        <end position="32"/>
    </location>
</feature>